<dbReference type="Pfam" id="PF00248">
    <property type="entry name" value="Aldo_ket_red"/>
    <property type="match status" value="1"/>
</dbReference>
<dbReference type="OMA" id="FEAMEEC"/>
<dbReference type="CDD" id="cd19099">
    <property type="entry name" value="AKR_unchar"/>
    <property type="match status" value="1"/>
</dbReference>
<dbReference type="SUPFAM" id="SSF51430">
    <property type="entry name" value="NAD(P)-linked oxidoreductase"/>
    <property type="match status" value="1"/>
</dbReference>
<dbReference type="PANTHER" id="PTHR42686">
    <property type="entry name" value="GH17980P-RELATED"/>
    <property type="match status" value="1"/>
</dbReference>
<dbReference type="InterPro" id="IPR020471">
    <property type="entry name" value="AKR"/>
</dbReference>
<keyword evidence="3" id="KW-1185">Reference proteome</keyword>
<reference evidence="2 3" key="1">
    <citation type="submission" date="2014-06" db="EMBL/GenBank/DDBJ databases">
        <authorList>
            <person name="Swart Estienne"/>
        </authorList>
    </citation>
    <scope>NUCLEOTIDE SEQUENCE [LARGE SCALE GENOMIC DNA]</scope>
    <source>
        <strain evidence="2 3">130c</strain>
    </source>
</reference>
<dbReference type="EMBL" id="CCKQ01006883">
    <property type="protein sequence ID" value="CDW78225.1"/>
    <property type="molecule type" value="Genomic_DNA"/>
</dbReference>
<gene>
    <name evidence="2" type="primary">Contig13322.g14214</name>
    <name evidence="2" type="ORF">STYLEM_7199</name>
</gene>
<accession>A0A078A7J5</accession>
<dbReference type="AlphaFoldDB" id="A0A078A7J5"/>
<dbReference type="Gene3D" id="3.20.20.100">
    <property type="entry name" value="NADP-dependent oxidoreductase domain"/>
    <property type="match status" value="1"/>
</dbReference>
<name>A0A078A7J5_STYLE</name>
<dbReference type="Proteomes" id="UP000039865">
    <property type="component" value="Unassembled WGS sequence"/>
</dbReference>
<evidence type="ECO:0000313" key="2">
    <source>
        <dbReference type="EMBL" id="CDW78225.1"/>
    </source>
</evidence>
<sequence length="402" mass="46509">MKICQKLLQKQFKSKFPFKQFPIINEVSLRQYFWGSKQPQMQAKLIDSEQELKIDRYRGQLQDFIQNFEKFEEYLEDTQNKFDLKKDVPVQGFCTVEGTQRFKQRASTQNGRLGSYLGAPDDATDFDLYNAMKLLVLSGGVNVIDTAINYRCQKSERTFGAALKTLIRKYGINRDELFICTKNGYIPIKPEDVANGIHCMHPAFLENQFNQSRNNLGVEAIDLMYIHNSYESWSLYYGMATWLCFRGKPDEEKINLNLQKCIEMAEQIGGKENHNFKFIQVPMGVAMPEAFVEKWQEFHDPNSANAQSELKILVAVCNLLKMNLIASKPILEGKIESTTIPQITNIKDTVAKHLQLVRSMPIRCHISTLVGMKKMENLKKNFEVIKNEPLTKEEFLRIMKLK</sequence>
<dbReference type="OrthoDB" id="48988at2759"/>
<organism evidence="2 3">
    <name type="scientific">Stylonychia lemnae</name>
    <name type="common">Ciliate</name>
    <dbReference type="NCBI Taxonomy" id="5949"/>
    <lineage>
        <taxon>Eukaryota</taxon>
        <taxon>Sar</taxon>
        <taxon>Alveolata</taxon>
        <taxon>Ciliophora</taxon>
        <taxon>Intramacronucleata</taxon>
        <taxon>Spirotrichea</taxon>
        <taxon>Stichotrichia</taxon>
        <taxon>Sporadotrichida</taxon>
        <taxon>Oxytrichidae</taxon>
        <taxon>Stylonychinae</taxon>
        <taxon>Stylonychia</taxon>
    </lineage>
</organism>
<proteinExistence type="predicted"/>
<dbReference type="GO" id="GO:0005829">
    <property type="term" value="C:cytosol"/>
    <property type="evidence" value="ECO:0007669"/>
    <property type="project" value="TreeGrafter"/>
</dbReference>
<evidence type="ECO:0000313" key="3">
    <source>
        <dbReference type="Proteomes" id="UP000039865"/>
    </source>
</evidence>
<evidence type="ECO:0000259" key="1">
    <source>
        <dbReference type="Pfam" id="PF00248"/>
    </source>
</evidence>
<feature type="domain" description="NADP-dependent oxidoreductase" evidence="1">
    <location>
        <begin position="127"/>
        <end position="234"/>
    </location>
</feature>
<dbReference type="PANTHER" id="PTHR42686:SF1">
    <property type="entry name" value="GH17980P-RELATED"/>
    <property type="match status" value="1"/>
</dbReference>
<dbReference type="InterPro" id="IPR023210">
    <property type="entry name" value="NADP_OxRdtase_dom"/>
</dbReference>
<dbReference type="GO" id="GO:0016491">
    <property type="term" value="F:oxidoreductase activity"/>
    <property type="evidence" value="ECO:0007669"/>
    <property type="project" value="InterPro"/>
</dbReference>
<dbReference type="InterPro" id="IPR036812">
    <property type="entry name" value="NAD(P)_OxRdtase_dom_sf"/>
</dbReference>
<protein>
    <recommendedName>
        <fullName evidence="1">NADP-dependent oxidoreductase domain-containing protein</fullName>
    </recommendedName>
</protein>
<dbReference type="InParanoid" id="A0A078A7J5"/>